<organism evidence="1 2">
    <name type="scientific">Flavobacterium aquidurense</name>
    <dbReference type="NCBI Taxonomy" id="362413"/>
    <lineage>
        <taxon>Bacteria</taxon>
        <taxon>Pseudomonadati</taxon>
        <taxon>Bacteroidota</taxon>
        <taxon>Flavobacteriia</taxon>
        <taxon>Flavobacteriales</taxon>
        <taxon>Flavobacteriaceae</taxon>
        <taxon>Flavobacterium</taxon>
    </lineage>
</organism>
<dbReference type="EMBL" id="JRLF01000011">
    <property type="protein sequence ID" value="KQB39956.1"/>
    <property type="molecule type" value="Genomic_DNA"/>
</dbReference>
<dbReference type="Proteomes" id="UP000050443">
    <property type="component" value="Unassembled WGS sequence"/>
</dbReference>
<accession>A0A0N8VMQ2</accession>
<comment type="caution">
    <text evidence="1">The sequence shown here is derived from an EMBL/GenBank/DDBJ whole genome shotgun (WGS) entry which is preliminary data.</text>
</comment>
<evidence type="ECO:0000313" key="2">
    <source>
        <dbReference type="Proteomes" id="UP000050443"/>
    </source>
</evidence>
<proteinExistence type="predicted"/>
<dbReference type="AlphaFoldDB" id="A0A0N8VMQ2"/>
<dbReference type="PATRIC" id="fig|362413.3.peg.619"/>
<protein>
    <submittedName>
        <fullName evidence="1">Uncharacterized protein</fullName>
    </submittedName>
</protein>
<dbReference type="Pfam" id="PF18143">
    <property type="entry name" value="HAD_SAK_2"/>
    <property type="match status" value="1"/>
</dbReference>
<name>A0A0N8VMQ2_9FLAO</name>
<evidence type="ECO:0000313" key="1">
    <source>
        <dbReference type="EMBL" id="KQB39956.1"/>
    </source>
</evidence>
<reference evidence="1 2" key="1">
    <citation type="submission" date="2014-09" db="EMBL/GenBank/DDBJ databases">
        <title>Genome sequence of Flavobacterium aquidurense RC62.</title>
        <authorList>
            <person name="Kim J.F."/>
            <person name="Kwak M.-J."/>
        </authorList>
    </citation>
    <scope>NUCLEOTIDE SEQUENCE [LARGE SCALE GENOMIC DNA]</scope>
    <source>
        <strain evidence="1 2">RC62</strain>
    </source>
</reference>
<sequence length="145" mass="16133">MVPTTSWKPTEILSDGFANFSMKAVSNLQTIINSTGANVLLTTSHKSRYSNSEWEKIFKTRGIIANIDSLEPNDDNLNRKEEILRWFNKTSISESFVILDDDKSLNGLPENIRNKAIVTSGTLGITSEEAEVAIDILRNKESISA</sequence>
<gene>
    <name evidence="1" type="ORF">RC62_640</name>
</gene>